<dbReference type="GO" id="GO:0043531">
    <property type="term" value="F:ADP binding"/>
    <property type="evidence" value="ECO:0007669"/>
    <property type="project" value="InterPro"/>
</dbReference>
<dbReference type="Pfam" id="PF00931">
    <property type="entry name" value="NB-ARC"/>
    <property type="match status" value="1"/>
</dbReference>
<dbReference type="SUPFAM" id="SSF52540">
    <property type="entry name" value="P-loop containing nucleoside triphosphate hydrolases"/>
    <property type="match status" value="1"/>
</dbReference>
<dbReference type="SMART" id="SM00382">
    <property type="entry name" value="AAA"/>
    <property type="match status" value="1"/>
</dbReference>
<evidence type="ECO:0000256" key="1">
    <source>
        <dbReference type="ARBA" id="ARBA00008894"/>
    </source>
</evidence>
<keyword evidence="7" id="KW-1185">Reference proteome</keyword>
<dbReference type="SUPFAM" id="SSF52058">
    <property type="entry name" value="L domain-like"/>
    <property type="match status" value="1"/>
</dbReference>
<dbReference type="InterPro" id="IPR057135">
    <property type="entry name" value="At4g27190-like_LRR"/>
</dbReference>
<keyword evidence="3" id="KW-0175">Coiled coil</keyword>
<dbReference type="Gene3D" id="3.80.10.10">
    <property type="entry name" value="Ribonuclease Inhibitor"/>
    <property type="match status" value="6"/>
</dbReference>
<accession>A0AAV5LX45</accession>
<feature type="compositionally biased region" description="Polar residues" evidence="4">
    <location>
        <begin position="1811"/>
        <end position="1823"/>
    </location>
</feature>
<proteinExistence type="inferred from homology"/>
<organism evidence="6 7">
    <name type="scientific">Rubroshorea leprosula</name>
    <dbReference type="NCBI Taxonomy" id="152421"/>
    <lineage>
        <taxon>Eukaryota</taxon>
        <taxon>Viridiplantae</taxon>
        <taxon>Streptophyta</taxon>
        <taxon>Embryophyta</taxon>
        <taxon>Tracheophyta</taxon>
        <taxon>Spermatophyta</taxon>
        <taxon>Magnoliopsida</taxon>
        <taxon>eudicotyledons</taxon>
        <taxon>Gunneridae</taxon>
        <taxon>Pentapetalae</taxon>
        <taxon>rosids</taxon>
        <taxon>malvids</taxon>
        <taxon>Malvales</taxon>
        <taxon>Dipterocarpaceae</taxon>
        <taxon>Rubroshorea</taxon>
    </lineage>
</organism>
<comment type="similarity">
    <text evidence="1">Belongs to the disease resistance NB-LRR family.</text>
</comment>
<feature type="compositionally biased region" description="Basic and acidic residues" evidence="4">
    <location>
        <begin position="2034"/>
        <end position="2045"/>
    </location>
</feature>
<dbReference type="Pfam" id="PF23247">
    <property type="entry name" value="LRR_RPS2"/>
    <property type="match status" value="6"/>
</dbReference>
<evidence type="ECO:0000313" key="7">
    <source>
        <dbReference type="Proteomes" id="UP001054252"/>
    </source>
</evidence>
<reference evidence="6 7" key="1">
    <citation type="journal article" date="2021" name="Commun. Biol.">
        <title>The genome of Shorea leprosula (Dipterocarpaceae) highlights the ecological relevance of drought in aseasonal tropical rainforests.</title>
        <authorList>
            <person name="Ng K.K.S."/>
            <person name="Kobayashi M.J."/>
            <person name="Fawcett J.A."/>
            <person name="Hatakeyama M."/>
            <person name="Paape T."/>
            <person name="Ng C.H."/>
            <person name="Ang C.C."/>
            <person name="Tnah L.H."/>
            <person name="Lee C.T."/>
            <person name="Nishiyama T."/>
            <person name="Sese J."/>
            <person name="O'Brien M.J."/>
            <person name="Copetti D."/>
            <person name="Mohd Noor M.I."/>
            <person name="Ong R.C."/>
            <person name="Putra M."/>
            <person name="Sireger I.Z."/>
            <person name="Indrioko S."/>
            <person name="Kosugi Y."/>
            <person name="Izuno A."/>
            <person name="Isagi Y."/>
            <person name="Lee S.L."/>
            <person name="Shimizu K.K."/>
        </authorList>
    </citation>
    <scope>NUCLEOTIDE SEQUENCE [LARGE SCALE GENOMIC DNA]</scope>
    <source>
        <strain evidence="6">214</strain>
    </source>
</reference>
<dbReference type="InterPro" id="IPR027417">
    <property type="entry name" value="P-loop_NTPase"/>
</dbReference>
<dbReference type="PANTHER" id="PTHR33463:SF203">
    <property type="entry name" value="AAA+ ATPASE DOMAIN-CONTAINING PROTEIN"/>
    <property type="match status" value="1"/>
</dbReference>
<dbReference type="InterPro" id="IPR032675">
    <property type="entry name" value="LRR_dom_sf"/>
</dbReference>
<sequence>MDFLDLEEKLKRAVRVRKQNCMGLKSSLDADKLVANIDNAIDEALEEGHETDEVMNWMRTVEDPEYINLSDLREEFKNKGKKFCFGWCPNLKSQHQLSKEADKYVHEVAEQLKKIRRAHEKAPSKMDFFYFRDKVKRAVRVWKQNCMGLKSSLDADKLVANIDNAIDEALEEGHETDEVMNWMRTVEDPEYINLSDLREEFKNKGKKFCFGWCPNLKSQHQLSKEADKYVHEVAEQLKKIRSAHEEAPSKMNFIDFEEKVKRAVRARKQNCMGLKSSLDTDKLVANIDNAIDEALQEGQETEDVMNWMRSVEDLENGVLSDLREELENKGKMCCFGWCPNLKSQHQLSKEADEYVHEVAELLKKIRRAHEKAPSKMDFYYFRGEVKRAVRVWKQNCMGLKSSLDVDKLADNIDNAIDEALQEGCKTEEVMDWMRRVEDLEYIRSDLREEFENKGNKCCFWWCPNLKSQHKLGKEADEYVHEVAELLKKIRRTHEEALSKTEQKVAAAAVKNFMNFDSRSDVWEEIMVALQSPRISSIGVYGEAGVGKTMLVEEIKRKADQLRLFDDVVMAKVTNNPDMKRIQDDISHDLDLELPDRVTAANRIRSRLTDRKVLVILDDIWARIDLEEVGIPFGNKHKQKLKQPTEKKEEEISSVEEQTRCILLMTSRDSGVLSRDMHAHKIVEVRPLKSKEARELFEKIGGQQAKNLILQHTAENNEKIEGEQRIKEADEIVKDCKQLPIAIATLAIAISIASPEHGLLDLREDAAKDMFDRKAMKECKWIYLSHGDARLAGQLPHRLECPQLTFFHLASKYPNLKISDDFFRGADGLRVLGLTKMHFSSIPSSIARLKNLHTLCLDQSKLGTIPVSIMGNLKNLQVLSLVGCDIEGLPQETKQLAKLKLLDLSDCTKLKVILPGILTGLSQLEELYLGNSFDQWDDIKKHDKRNASLHELTQLKSLTSLEVRIHHINMIPDDLFSIELKRYKICIGDVWHHWGSSFEHSKTLKLKHDGSIRLPSNVEELHLEKLNGVQCVLNELDQNGFQELKCLQVKNIALGIEHLFFNPKKEINSEVLPKLEVLFLHNLKGLQKIFPGQFEKASLEKLRIIAVTGCNRLKNLFSFSVAKQLHNLEEIRVTDCCNIVEIVDDDVEEDANVITAEAADYVIELAARIQCLRLQHLTEFISFSKEKIIRSSSTSLFNKKLVAGDRIWNLTKLIIKGCDQLENLFIESIGDCLKKLEHLEIKECKKMRDIIVGEAGKGRLYIFPSLKQLAIENCPELKGFVEDDRADKTIASTALFHDNVYFPTLETMSISNLKNLNIIWMECDWFFFRRLNFMRIKDLPNLIRLSEKQVDEGFISLEQLTIENCPQLNGSLFDEEFELPELKIMTISHLENLKIIWENLAVNSLRNLRSLRVTYCQNLSTIFPCNSDIPKKLLESLNELEIIGCSSVKQVFELAQSDTTGQADQAEEHELKFQQLKVITIADCPNMATFASTFSRYQEQETSEPFFSTKFVFPNLERMTVSHLKSSKIISENLAENSFCNLRSLGVSYCQNLSTISPCNSGMIKGLLESLQELEIIGCSSVKEVFELEQSDITRQAEEAEECKLIFQQLKVMTIADCPNMVTFASTFSRVQEQGTSEPFFSTKVEFPNLELLVMEDCHGFKYLMTLSTVQSFSQLKELVIHGCKTIEEVIVTEELTKENRISLFPKLNSMELEDLPELTRFCSEPQNLQATASFVFPNVTNLKFSKLPKLASFLTKNATEWPELTSIHVRECDQVQIFALEFPSGDNQIESRTQQHPLFWVNKGLERQEGSSRSNTIDLNQQGLEGKEGSIRSSTIDINQQGLEGQEGSSRSSTIDMPAVSFMNLRTLNLSRCHGLVTVLRYTMAKRLDQLSKMSITECSKLEEIVACEDNEVEDEIVFTQLTSLRLGLLSRLKSFCSGKCNFSLPSLDEVILSKCPEMSTFSNGVVKTEKLQKVKLTEEDDAGIWKDGDLNSSIQYLFPSKNHPAAEPFKTKTLPHLDEFHGRNVQGVNAVIEDKKKDDGQEKEQNEDDGLDHNENKGENSVSLDDSHPSVAQDAQESAMVNEMK</sequence>
<evidence type="ECO:0000259" key="5">
    <source>
        <dbReference type="SMART" id="SM00382"/>
    </source>
</evidence>
<feature type="region of interest" description="Disordered" evidence="4">
    <location>
        <begin position="2034"/>
        <end position="2086"/>
    </location>
</feature>
<gene>
    <name evidence="6" type="ORF">SLEP1_g48588</name>
</gene>
<dbReference type="PANTHER" id="PTHR33463">
    <property type="entry name" value="NB-ARC DOMAIN-CONTAINING PROTEIN-RELATED"/>
    <property type="match status" value="1"/>
</dbReference>
<dbReference type="InterPro" id="IPR002182">
    <property type="entry name" value="NB-ARC"/>
</dbReference>
<dbReference type="InterPro" id="IPR003593">
    <property type="entry name" value="AAA+_ATPase"/>
</dbReference>
<feature type="coiled-coil region" evidence="3">
    <location>
        <begin position="344"/>
        <end position="371"/>
    </location>
</feature>
<feature type="coiled-coil region" evidence="3">
    <location>
        <begin position="475"/>
        <end position="503"/>
    </location>
</feature>
<comment type="caution">
    <text evidence="6">The sequence shown here is derived from an EMBL/GenBank/DDBJ whole genome shotgun (WGS) entry which is preliminary data.</text>
</comment>
<feature type="domain" description="AAA+ ATPase" evidence="5">
    <location>
        <begin position="533"/>
        <end position="687"/>
    </location>
</feature>
<feature type="region of interest" description="Disordered" evidence="4">
    <location>
        <begin position="1811"/>
        <end position="1831"/>
    </location>
</feature>
<name>A0AAV5LX45_9ROSI</name>
<keyword evidence="2" id="KW-0611">Plant defense</keyword>
<dbReference type="EMBL" id="BPVZ01000146">
    <property type="protein sequence ID" value="GKV41007.1"/>
    <property type="molecule type" value="Genomic_DNA"/>
</dbReference>
<evidence type="ECO:0000313" key="6">
    <source>
        <dbReference type="EMBL" id="GKV41007.1"/>
    </source>
</evidence>
<dbReference type="SUPFAM" id="SSF52047">
    <property type="entry name" value="RNI-like"/>
    <property type="match status" value="2"/>
</dbReference>
<evidence type="ECO:0000256" key="2">
    <source>
        <dbReference type="ARBA" id="ARBA00022821"/>
    </source>
</evidence>
<dbReference type="Gene3D" id="3.40.50.300">
    <property type="entry name" value="P-loop containing nucleotide triphosphate hydrolases"/>
    <property type="match status" value="1"/>
</dbReference>
<dbReference type="InterPro" id="IPR050905">
    <property type="entry name" value="Plant_NBS-LRR"/>
</dbReference>
<dbReference type="PRINTS" id="PR00364">
    <property type="entry name" value="DISEASERSIST"/>
</dbReference>
<evidence type="ECO:0000256" key="4">
    <source>
        <dbReference type="SAM" id="MobiDB-lite"/>
    </source>
</evidence>
<evidence type="ECO:0000256" key="3">
    <source>
        <dbReference type="SAM" id="Coils"/>
    </source>
</evidence>
<protein>
    <recommendedName>
        <fullName evidence="5">AAA+ ATPase domain-containing protein</fullName>
    </recommendedName>
</protein>
<dbReference type="Proteomes" id="UP001054252">
    <property type="component" value="Unassembled WGS sequence"/>
</dbReference>